<evidence type="ECO:0000259" key="3">
    <source>
        <dbReference type="PROSITE" id="PS01031"/>
    </source>
</evidence>
<evidence type="ECO:0000256" key="2">
    <source>
        <dbReference type="RuleBase" id="RU003616"/>
    </source>
</evidence>
<feature type="domain" description="SHSP" evidence="3">
    <location>
        <begin position="28"/>
        <end position="142"/>
    </location>
</feature>
<evidence type="ECO:0000313" key="5">
    <source>
        <dbReference type="Proteomes" id="UP000713596"/>
    </source>
</evidence>
<comment type="similarity">
    <text evidence="1 2">Belongs to the small heat shock protein (HSP20) family.</text>
</comment>
<sequence>MFGMIPFNREENSLFQYLDNMEKNLFGGLGDVSRFRCDIQDKGDSYLMEAELPGFEKEDISVDVDGERMQIVARHNSEKGEKDDKGNYLRRERRFGSFSRSFDVTGIDTDNIKAVYKNGVLELTLPKKEQNKEESTRSIEIEG</sequence>
<dbReference type="Gene3D" id="2.60.40.790">
    <property type="match status" value="1"/>
</dbReference>
<dbReference type="Proteomes" id="UP000713596">
    <property type="component" value="Unassembled WGS sequence"/>
</dbReference>
<dbReference type="SUPFAM" id="SSF49764">
    <property type="entry name" value="HSP20-like chaperones"/>
    <property type="match status" value="1"/>
</dbReference>
<proteinExistence type="inferred from homology"/>
<dbReference type="InterPro" id="IPR031107">
    <property type="entry name" value="Small_HSP"/>
</dbReference>
<dbReference type="PANTHER" id="PTHR11527">
    <property type="entry name" value="HEAT-SHOCK PROTEIN 20 FAMILY MEMBER"/>
    <property type="match status" value="1"/>
</dbReference>
<reference evidence="4" key="1">
    <citation type="journal article" date="2021" name="PeerJ">
        <title>Extensive microbial diversity within the chicken gut microbiome revealed by metagenomics and culture.</title>
        <authorList>
            <person name="Gilroy R."/>
            <person name="Ravi A."/>
            <person name="Getino M."/>
            <person name="Pursley I."/>
            <person name="Horton D.L."/>
            <person name="Alikhan N.F."/>
            <person name="Baker D."/>
            <person name="Gharbi K."/>
            <person name="Hall N."/>
            <person name="Watson M."/>
            <person name="Adriaenssens E.M."/>
            <person name="Foster-Nyarko E."/>
            <person name="Jarju S."/>
            <person name="Secka A."/>
            <person name="Antonio M."/>
            <person name="Oren A."/>
            <person name="Chaudhuri R.R."/>
            <person name="La Ragione R."/>
            <person name="Hildebrand F."/>
            <person name="Pallen M.J."/>
        </authorList>
    </citation>
    <scope>NUCLEOTIDE SEQUENCE</scope>
    <source>
        <strain evidence="4">B5_2728</strain>
    </source>
</reference>
<reference evidence="4" key="2">
    <citation type="submission" date="2021-04" db="EMBL/GenBank/DDBJ databases">
        <authorList>
            <person name="Gilroy R."/>
        </authorList>
    </citation>
    <scope>NUCLEOTIDE SEQUENCE</scope>
    <source>
        <strain evidence="4">B5_2728</strain>
    </source>
</reference>
<name>A0A948T0V9_9FIRM</name>
<evidence type="ECO:0000313" key="4">
    <source>
        <dbReference type="EMBL" id="MBU3805427.1"/>
    </source>
</evidence>
<accession>A0A948T0V9</accession>
<protein>
    <submittedName>
        <fullName evidence="4">Hsp20/alpha crystallin family protein</fullName>
    </submittedName>
</protein>
<dbReference type="CDD" id="cd06471">
    <property type="entry name" value="ACD_LpsHSP_like"/>
    <property type="match status" value="1"/>
</dbReference>
<evidence type="ECO:0000256" key="1">
    <source>
        <dbReference type="PROSITE-ProRule" id="PRU00285"/>
    </source>
</evidence>
<dbReference type="EMBL" id="JAHLFP010000006">
    <property type="protein sequence ID" value="MBU3805427.1"/>
    <property type="molecule type" value="Genomic_DNA"/>
</dbReference>
<dbReference type="AlphaFoldDB" id="A0A948T0V9"/>
<comment type="caution">
    <text evidence="4">The sequence shown here is derived from an EMBL/GenBank/DDBJ whole genome shotgun (WGS) entry which is preliminary data.</text>
</comment>
<dbReference type="InterPro" id="IPR008978">
    <property type="entry name" value="HSP20-like_chaperone"/>
</dbReference>
<dbReference type="Pfam" id="PF00011">
    <property type="entry name" value="HSP20"/>
    <property type="match status" value="1"/>
</dbReference>
<dbReference type="InterPro" id="IPR002068">
    <property type="entry name" value="A-crystallin/Hsp20_dom"/>
</dbReference>
<dbReference type="PROSITE" id="PS01031">
    <property type="entry name" value="SHSP"/>
    <property type="match status" value="1"/>
</dbReference>
<organism evidence="4 5">
    <name type="scientific">Candidatus Allofournierella pullistercoris</name>
    <dbReference type="NCBI Taxonomy" id="2838597"/>
    <lineage>
        <taxon>Bacteria</taxon>
        <taxon>Bacillati</taxon>
        <taxon>Bacillota</taxon>
        <taxon>Clostridia</taxon>
        <taxon>Eubacteriales</taxon>
        <taxon>Oscillospiraceae</taxon>
        <taxon>Allofournierella</taxon>
    </lineage>
</organism>
<gene>
    <name evidence="4" type="ORF">H9882_00780</name>
</gene>